<feature type="transmembrane region" description="Helical" evidence="6">
    <location>
        <begin position="338"/>
        <end position="359"/>
    </location>
</feature>
<evidence type="ECO:0000256" key="6">
    <source>
        <dbReference type="SAM" id="Phobius"/>
    </source>
</evidence>
<keyword evidence="3 6" id="KW-1133">Transmembrane helix</keyword>
<evidence type="ECO:0000256" key="4">
    <source>
        <dbReference type="ARBA" id="ARBA00023136"/>
    </source>
</evidence>
<name>A0A3E0W9H0_9MICO</name>
<dbReference type="RefSeq" id="WP_116418830.1">
    <property type="nucleotide sequence ID" value="NZ_NBXC01000018.1"/>
</dbReference>
<reference evidence="8 9" key="1">
    <citation type="submission" date="2017-04" db="EMBL/GenBank/DDBJ databases">
        <title>Comparative genome analysis of Subtercola boreus.</title>
        <authorList>
            <person name="Cho Y.-J."/>
            <person name="Cho A."/>
            <person name="Kim O.-S."/>
            <person name="Lee J.-I."/>
        </authorList>
    </citation>
    <scope>NUCLEOTIDE SEQUENCE [LARGE SCALE GENOMIC DNA]</scope>
    <source>
        <strain evidence="8 9">P28004</strain>
    </source>
</reference>
<dbReference type="InterPro" id="IPR049453">
    <property type="entry name" value="Memb_transporter_dom"/>
</dbReference>
<keyword evidence="4 6" id="KW-0472">Membrane</keyword>
<feature type="transmembrane region" description="Helical" evidence="6">
    <location>
        <begin position="74"/>
        <end position="94"/>
    </location>
</feature>
<feature type="transmembrane region" description="Helical" evidence="6">
    <location>
        <begin position="38"/>
        <end position="62"/>
    </location>
</feature>
<keyword evidence="2 6" id="KW-0812">Transmembrane</keyword>
<comment type="caution">
    <text evidence="8">The sequence shown here is derived from an EMBL/GenBank/DDBJ whole genome shotgun (WGS) entry which is preliminary data.</text>
</comment>
<evidence type="ECO:0000256" key="2">
    <source>
        <dbReference type="ARBA" id="ARBA00022692"/>
    </source>
</evidence>
<feature type="transmembrane region" description="Helical" evidence="6">
    <location>
        <begin position="100"/>
        <end position="120"/>
    </location>
</feature>
<dbReference type="Pfam" id="PF13515">
    <property type="entry name" value="FUSC_2"/>
    <property type="match status" value="1"/>
</dbReference>
<organism evidence="8 9">
    <name type="scientific">Subtercola boreus</name>
    <dbReference type="NCBI Taxonomy" id="120213"/>
    <lineage>
        <taxon>Bacteria</taxon>
        <taxon>Bacillati</taxon>
        <taxon>Actinomycetota</taxon>
        <taxon>Actinomycetes</taxon>
        <taxon>Micrococcales</taxon>
        <taxon>Microbacteriaceae</taxon>
        <taxon>Subtercola</taxon>
    </lineage>
</organism>
<evidence type="ECO:0000313" key="8">
    <source>
        <dbReference type="EMBL" id="RFA26731.1"/>
    </source>
</evidence>
<gene>
    <name evidence="8" type="ORF">B7R25_10085</name>
</gene>
<comment type="subcellular location">
    <subcellularLocation>
        <location evidence="1">Membrane</location>
        <topology evidence="1">Multi-pass membrane protein</topology>
    </subcellularLocation>
</comment>
<feature type="transmembrane region" description="Helical" evidence="6">
    <location>
        <begin position="239"/>
        <end position="259"/>
    </location>
</feature>
<feature type="domain" description="Integral membrane bound transporter" evidence="7">
    <location>
        <begin position="227"/>
        <end position="351"/>
    </location>
</feature>
<dbReference type="OrthoDB" id="4989419at2"/>
<feature type="region of interest" description="Disordered" evidence="5">
    <location>
        <begin position="176"/>
        <end position="209"/>
    </location>
</feature>
<accession>A0A3E0W9H0</accession>
<dbReference type="Proteomes" id="UP000257080">
    <property type="component" value="Unassembled WGS sequence"/>
</dbReference>
<proteinExistence type="predicted"/>
<feature type="transmembrane region" description="Helical" evidence="6">
    <location>
        <begin position="149"/>
        <end position="168"/>
    </location>
</feature>
<evidence type="ECO:0000256" key="1">
    <source>
        <dbReference type="ARBA" id="ARBA00004141"/>
    </source>
</evidence>
<feature type="transmembrane region" description="Helical" evidence="6">
    <location>
        <begin position="265"/>
        <end position="295"/>
    </location>
</feature>
<evidence type="ECO:0000259" key="7">
    <source>
        <dbReference type="Pfam" id="PF13515"/>
    </source>
</evidence>
<evidence type="ECO:0000256" key="5">
    <source>
        <dbReference type="SAM" id="MobiDB-lite"/>
    </source>
</evidence>
<protein>
    <recommendedName>
        <fullName evidence="7">Integral membrane bound transporter domain-containing protein</fullName>
    </recommendedName>
</protein>
<dbReference type="EMBL" id="NBXE01000023">
    <property type="protein sequence ID" value="RFA26731.1"/>
    <property type="molecule type" value="Genomic_DNA"/>
</dbReference>
<sequence length="370" mass="38106">MSTSSTLRPYARSLVRVGEHGGAHRVALRAGASVLVPFLVLFTIGHVEWSIYAAFGAFTAVYGRTAPRRARLGMQAAAAAVLVSTVLLGSLVALLPGREWAVVAIASVWAMVVAHVSDVFRFTPPGPLFAVFGLCAIASVPGSPSSLGAASVVSGASALLAVAIGQAGRVRGLQARGRAAATDARQRPARSRPSAAPSALTPGASTQPSPVRWAHLARYGIAAAAAGSLSTGLGIGHPYWAMVAAIVPLVAVDLPNSLLRGTHRVLGTVVGLVVAWGLLLADPTGISAILLIVGLQVLAELFVVRNYGLALLFVTPLALLMVNLVHPADPTRLIVDRGVETLLGTLVALAVACGSVLVFRRPLVRAERLT</sequence>
<dbReference type="GO" id="GO:0016020">
    <property type="term" value="C:membrane"/>
    <property type="evidence" value="ECO:0007669"/>
    <property type="project" value="UniProtKB-SubCell"/>
</dbReference>
<dbReference type="AlphaFoldDB" id="A0A3E0W9H0"/>
<feature type="transmembrane region" description="Helical" evidence="6">
    <location>
        <begin position="307"/>
        <end position="326"/>
    </location>
</feature>
<evidence type="ECO:0000256" key="3">
    <source>
        <dbReference type="ARBA" id="ARBA00022989"/>
    </source>
</evidence>
<evidence type="ECO:0000313" key="9">
    <source>
        <dbReference type="Proteomes" id="UP000257080"/>
    </source>
</evidence>